<gene>
    <name evidence="2" type="ORF">EYC84_004625</name>
</gene>
<organism evidence="2 3">
    <name type="scientific">Monilinia fructicola</name>
    <name type="common">Brown rot fungus</name>
    <name type="synonym">Ciboria fructicola</name>
    <dbReference type="NCBI Taxonomy" id="38448"/>
    <lineage>
        <taxon>Eukaryota</taxon>
        <taxon>Fungi</taxon>
        <taxon>Dikarya</taxon>
        <taxon>Ascomycota</taxon>
        <taxon>Pezizomycotina</taxon>
        <taxon>Leotiomycetes</taxon>
        <taxon>Helotiales</taxon>
        <taxon>Sclerotiniaceae</taxon>
        <taxon>Monilinia</taxon>
    </lineage>
</organism>
<feature type="region of interest" description="Disordered" evidence="1">
    <location>
        <begin position="1"/>
        <end position="22"/>
    </location>
</feature>
<dbReference type="Proteomes" id="UP000322873">
    <property type="component" value="Unassembled WGS sequence"/>
</dbReference>
<dbReference type="EMBL" id="VICG01000002">
    <property type="protein sequence ID" value="KAA8575472.1"/>
    <property type="molecule type" value="Genomic_DNA"/>
</dbReference>
<evidence type="ECO:0000313" key="3">
    <source>
        <dbReference type="Proteomes" id="UP000322873"/>
    </source>
</evidence>
<dbReference type="AlphaFoldDB" id="A0A5M9K620"/>
<proteinExistence type="predicted"/>
<keyword evidence="3" id="KW-1185">Reference proteome</keyword>
<reference evidence="2 3" key="1">
    <citation type="submission" date="2019-06" db="EMBL/GenBank/DDBJ databases">
        <title>Genome Sequence of the Brown Rot Fungal Pathogen Monilinia fructicola.</title>
        <authorList>
            <person name="De Miccolis Angelini R.M."/>
            <person name="Landi L."/>
            <person name="Abate D."/>
            <person name="Pollastro S."/>
            <person name="Romanazzi G."/>
            <person name="Faretra F."/>
        </authorList>
    </citation>
    <scope>NUCLEOTIDE SEQUENCE [LARGE SCALE GENOMIC DNA]</scope>
    <source>
        <strain evidence="2 3">Mfrc123</strain>
    </source>
</reference>
<name>A0A5M9K620_MONFR</name>
<comment type="caution">
    <text evidence="2">The sequence shown here is derived from an EMBL/GenBank/DDBJ whole genome shotgun (WGS) entry which is preliminary data.</text>
</comment>
<sequence length="66" mass="8008">MNHPGSLSTVFMDRPKVPPQQPIRQPEIYIHHHRYPFIHRQSINLHQVKHFLPWAFVKIEIHQTPR</sequence>
<evidence type="ECO:0000313" key="2">
    <source>
        <dbReference type="EMBL" id="KAA8575472.1"/>
    </source>
</evidence>
<accession>A0A5M9K620</accession>
<evidence type="ECO:0000256" key="1">
    <source>
        <dbReference type="SAM" id="MobiDB-lite"/>
    </source>
</evidence>
<protein>
    <submittedName>
        <fullName evidence="2">Uncharacterized protein</fullName>
    </submittedName>
</protein>